<accession>A0AAE3NBN3</accession>
<proteinExistence type="inferred from homology"/>
<name>A0AAE3NBN3_9BURK</name>
<comment type="similarity">
    <text evidence="1">Belongs to the UPF0065 (bug) family.</text>
</comment>
<dbReference type="InterPro" id="IPR042100">
    <property type="entry name" value="Bug_dom1"/>
</dbReference>
<keyword evidence="4" id="KW-1185">Reference proteome</keyword>
<gene>
    <name evidence="3" type="ORF">PGB34_13385</name>
</gene>
<keyword evidence="2" id="KW-0732">Signal</keyword>
<dbReference type="Gene3D" id="3.40.190.150">
    <property type="entry name" value="Bordetella uptake gene, domain 1"/>
    <property type="match status" value="1"/>
</dbReference>
<dbReference type="PIRSF" id="PIRSF017082">
    <property type="entry name" value="YflP"/>
    <property type="match status" value="1"/>
</dbReference>
<dbReference type="AlphaFoldDB" id="A0AAE3NBN3"/>
<evidence type="ECO:0000313" key="4">
    <source>
        <dbReference type="Proteomes" id="UP001212602"/>
    </source>
</evidence>
<dbReference type="SUPFAM" id="SSF53850">
    <property type="entry name" value="Periplasmic binding protein-like II"/>
    <property type="match status" value="1"/>
</dbReference>
<sequence length="326" mass="33706">MKKSSKKIFRALSAFALALLAPALALADYPERPVRIVVPFSAGGNIDLTARAISTGMSQALGQSVIVENKPGAGGMLGAEQVARAAPDGYTLLLASTGSLAAAPALYPKLGFDPVKDLAASRAITQVPLVLVLNPKLPVSNVKELIALAKSRGAPLTMASTGNGTSNHLAGELFQKMAGVQFTHVPYRGSSQALTDVLGGQVDLMFDNVPTSLPFIKSGRLKALGVTGAGRSPALPQLPTVAESGLAGFEASTLTGIALPTGVAPEVAERIQAAMAQAMAAPKVREDFAGIGAELVNLPPADFARHMRDEGRKWSQVVRDAGVRID</sequence>
<dbReference type="Gene3D" id="3.40.190.10">
    <property type="entry name" value="Periplasmic binding protein-like II"/>
    <property type="match status" value="1"/>
</dbReference>
<reference evidence="3" key="1">
    <citation type="submission" date="2023-01" db="EMBL/GenBank/DDBJ databases">
        <title>Xenophilus mangrovi sp. nov., isolated from soil of Mangrove nature reserve.</title>
        <authorList>
            <person name="Xu S."/>
            <person name="Liu Z."/>
            <person name="Xu Y."/>
        </authorList>
    </citation>
    <scope>NUCLEOTIDE SEQUENCE</scope>
    <source>
        <strain evidence="3">YW8</strain>
    </source>
</reference>
<dbReference type="CDD" id="cd13578">
    <property type="entry name" value="PBP2_Bug27"/>
    <property type="match status" value="1"/>
</dbReference>
<dbReference type="RefSeq" id="WP_271428593.1">
    <property type="nucleotide sequence ID" value="NZ_JAQIPB010000006.1"/>
</dbReference>
<feature type="signal peptide" evidence="2">
    <location>
        <begin position="1"/>
        <end position="27"/>
    </location>
</feature>
<dbReference type="PANTHER" id="PTHR42928:SF5">
    <property type="entry name" value="BLR1237 PROTEIN"/>
    <property type="match status" value="1"/>
</dbReference>
<comment type="caution">
    <text evidence="3">The sequence shown here is derived from an EMBL/GenBank/DDBJ whole genome shotgun (WGS) entry which is preliminary data.</text>
</comment>
<dbReference type="Proteomes" id="UP001212602">
    <property type="component" value="Unassembled WGS sequence"/>
</dbReference>
<evidence type="ECO:0000256" key="1">
    <source>
        <dbReference type="ARBA" id="ARBA00006987"/>
    </source>
</evidence>
<dbReference type="InterPro" id="IPR005064">
    <property type="entry name" value="BUG"/>
</dbReference>
<feature type="chain" id="PRO_5042280813" evidence="2">
    <location>
        <begin position="28"/>
        <end position="326"/>
    </location>
</feature>
<dbReference type="EMBL" id="JAQIPB010000006">
    <property type="protein sequence ID" value="MDA7417357.1"/>
    <property type="molecule type" value="Genomic_DNA"/>
</dbReference>
<dbReference type="PANTHER" id="PTHR42928">
    <property type="entry name" value="TRICARBOXYLATE-BINDING PROTEIN"/>
    <property type="match status" value="1"/>
</dbReference>
<evidence type="ECO:0000313" key="3">
    <source>
        <dbReference type="EMBL" id="MDA7417357.1"/>
    </source>
</evidence>
<dbReference type="Pfam" id="PF03401">
    <property type="entry name" value="TctC"/>
    <property type="match status" value="1"/>
</dbReference>
<protein>
    <submittedName>
        <fullName evidence="3">Tripartite tricarboxylate transporter substrate binding protein</fullName>
    </submittedName>
</protein>
<evidence type="ECO:0000256" key="2">
    <source>
        <dbReference type="SAM" id="SignalP"/>
    </source>
</evidence>
<organism evidence="3 4">
    <name type="scientific">Xenophilus arseniciresistens</name>
    <dbReference type="NCBI Taxonomy" id="1283306"/>
    <lineage>
        <taxon>Bacteria</taxon>
        <taxon>Pseudomonadati</taxon>
        <taxon>Pseudomonadota</taxon>
        <taxon>Betaproteobacteria</taxon>
        <taxon>Burkholderiales</taxon>
        <taxon>Comamonadaceae</taxon>
        <taxon>Xenophilus</taxon>
    </lineage>
</organism>